<dbReference type="Gene3D" id="2.10.109.10">
    <property type="entry name" value="Umud Fragment, subunit A"/>
    <property type="match status" value="1"/>
</dbReference>
<evidence type="ECO:0000259" key="11">
    <source>
        <dbReference type="Pfam" id="PF10502"/>
    </source>
</evidence>
<feature type="domain" description="Peptidase S26" evidence="11">
    <location>
        <begin position="50"/>
        <end position="241"/>
    </location>
</feature>
<dbReference type="InterPro" id="IPR019758">
    <property type="entry name" value="Pept_S26A_signal_pept_1_CS"/>
</dbReference>
<dbReference type="InterPro" id="IPR019757">
    <property type="entry name" value="Pept_S26A_signal_pept_1_Lys-AS"/>
</dbReference>
<dbReference type="PRINTS" id="PR00727">
    <property type="entry name" value="LEADERPTASE"/>
</dbReference>
<dbReference type="NCBIfam" id="TIGR02227">
    <property type="entry name" value="sigpep_I_bact"/>
    <property type="match status" value="1"/>
</dbReference>
<comment type="similarity">
    <text evidence="2 9">Belongs to the peptidase S26 family.</text>
</comment>
<sequence>MSDVLHNPSAAVATEVLAPAGGSIASTEPSAASVPSAAPNPRSPESHGMIHAVQSLLYIIIIAIFIITFTVQPFRIPSESMDPTLLVGDFLLVAKQNFPTTSGSIPLPSTPIRRGDVIVFHFPVDPSIHLVKRVIGLPGDHLHLHGNRVYIDGQPLPEPYAVYRSGPADPFRDNFPRLSNPDPDVASAWWIQMRSLVNHGELTVPPHSYFVLGDNRNNSEDSRYWGFVPASAIVGKPLLIYFSVNSASRPDEDDDATPDTRDPDPTPRVSAQPIVKAAKTSTLGEIANFARWNRVLRVVR</sequence>
<feature type="region of interest" description="Disordered" evidence="10">
    <location>
        <begin position="23"/>
        <end position="45"/>
    </location>
</feature>
<dbReference type="InterPro" id="IPR000223">
    <property type="entry name" value="Pept_S26A_signal_pept_1"/>
</dbReference>
<comment type="caution">
    <text evidence="12">The sequence shown here is derived from an EMBL/GenBank/DDBJ whole genome shotgun (WGS) entry which is preliminary data.</text>
</comment>
<dbReference type="PROSITE" id="PS00761">
    <property type="entry name" value="SPASE_I_3"/>
    <property type="match status" value="1"/>
</dbReference>
<comment type="subcellular location">
    <subcellularLocation>
        <location evidence="9">Membrane</location>
        <topology evidence="9">Single-pass type II membrane protein</topology>
    </subcellularLocation>
</comment>
<dbReference type="PROSITE" id="PS00501">
    <property type="entry name" value="SPASE_I_1"/>
    <property type="match status" value="1"/>
</dbReference>
<dbReference type="SUPFAM" id="SSF51306">
    <property type="entry name" value="LexA/Signal peptidase"/>
    <property type="match status" value="1"/>
</dbReference>
<evidence type="ECO:0000256" key="10">
    <source>
        <dbReference type="SAM" id="MobiDB-lite"/>
    </source>
</evidence>
<evidence type="ECO:0000256" key="7">
    <source>
        <dbReference type="PIRSR" id="PIRSR600223-1"/>
    </source>
</evidence>
<dbReference type="InterPro" id="IPR036286">
    <property type="entry name" value="LexA/Signal_pep-like_sf"/>
</dbReference>
<evidence type="ECO:0000256" key="4">
    <source>
        <dbReference type="ARBA" id="ARBA00019232"/>
    </source>
</evidence>
<feature type="compositionally biased region" description="Low complexity" evidence="10">
    <location>
        <begin position="25"/>
        <end position="40"/>
    </location>
</feature>
<feature type="transmembrane region" description="Helical" evidence="8">
    <location>
        <begin position="49"/>
        <end position="71"/>
    </location>
</feature>
<evidence type="ECO:0000313" key="12">
    <source>
        <dbReference type="EMBL" id="MBB5058716.1"/>
    </source>
</evidence>
<dbReference type="GO" id="GO:0006465">
    <property type="term" value="P:signal peptide processing"/>
    <property type="evidence" value="ECO:0007669"/>
    <property type="project" value="InterPro"/>
</dbReference>
<dbReference type="Proteomes" id="UP000540989">
    <property type="component" value="Unassembled WGS sequence"/>
</dbReference>
<evidence type="ECO:0000256" key="2">
    <source>
        <dbReference type="ARBA" id="ARBA00009370"/>
    </source>
</evidence>
<dbReference type="InterPro" id="IPR019756">
    <property type="entry name" value="Pept_S26A_signal_pept_1_Ser-AS"/>
</dbReference>
<evidence type="ECO:0000256" key="6">
    <source>
        <dbReference type="ARBA" id="ARBA00022801"/>
    </source>
</evidence>
<feature type="active site" evidence="7">
    <location>
        <position position="80"/>
    </location>
</feature>
<evidence type="ECO:0000256" key="9">
    <source>
        <dbReference type="RuleBase" id="RU362042"/>
    </source>
</evidence>
<dbReference type="EMBL" id="JACHIP010000004">
    <property type="protein sequence ID" value="MBB5058716.1"/>
    <property type="molecule type" value="Genomic_DNA"/>
</dbReference>
<keyword evidence="8" id="KW-1133">Transmembrane helix</keyword>
<dbReference type="AlphaFoldDB" id="A0A7W7ZF59"/>
<feature type="active site" evidence="7">
    <location>
        <position position="132"/>
    </location>
</feature>
<dbReference type="PANTHER" id="PTHR43390">
    <property type="entry name" value="SIGNAL PEPTIDASE I"/>
    <property type="match status" value="1"/>
</dbReference>
<evidence type="ECO:0000256" key="5">
    <source>
        <dbReference type="ARBA" id="ARBA00022670"/>
    </source>
</evidence>
<dbReference type="CDD" id="cd06530">
    <property type="entry name" value="S26_SPase_I"/>
    <property type="match status" value="1"/>
</dbReference>
<reference evidence="12 13" key="1">
    <citation type="submission" date="2020-08" db="EMBL/GenBank/DDBJ databases">
        <title>Genomic Encyclopedia of Type Strains, Phase IV (KMG-V): Genome sequencing to study the core and pangenomes of soil and plant-associated prokaryotes.</title>
        <authorList>
            <person name="Whitman W."/>
        </authorList>
    </citation>
    <scope>NUCLEOTIDE SEQUENCE [LARGE SCALE GENOMIC DNA]</scope>
    <source>
        <strain evidence="12 13">M8UP14</strain>
    </source>
</reference>
<keyword evidence="13" id="KW-1185">Reference proteome</keyword>
<keyword evidence="6 8" id="KW-0378">Hydrolase</keyword>
<dbReference type="Pfam" id="PF10502">
    <property type="entry name" value="Peptidase_S26"/>
    <property type="match status" value="1"/>
</dbReference>
<gene>
    <name evidence="12" type="ORF">HDF16_003430</name>
</gene>
<evidence type="ECO:0000313" key="13">
    <source>
        <dbReference type="Proteomes" id="UP000540989"/>
    </source>
</evidence>
<accession>A0A7W7ZF59</accession>
<keyword evidence="8" id="KW-0812">Transmembrane</keyword>
<proteinExistence type="inferred from homology"/>
<dbReference type="PANTHER" id="PTHR43390:SF1">
    <property type="entry name" value="CHLOROPLAST PROCESSING PEPTIDASE"/>
    <property type="match status" value="1"/>
</dbReference>
<dbReference type="GO" id="GO:0009003">
    <property type="term" value="F:signal peptidase activity"/>
    <property type="evidence" value="ECO:0007669"/>
    <property type="project" value="UniProtKB-EC"/>
</dbReference>
<comment type="catalytic activity">
    <reaction evidence="1 8">
        <text>Cleavage of hydrophobic, N-terminal signal or leader sequences from secreted and periplasmic proteins.</text>
        <dbReference type="EC" id="3.4.21.89"/>
    </reaction>
</comment>
<evidence type="ECO:0000256" key="8">
    <source>
        <dbReference type="RuleBase" id="RU003993"/>
    </source>
</evidence>
<dbReference type="PROSITE" id="PS00760">
    <property type="entry name" value="SPASE_I_2"/>
    <property type="match status" value="1"/>
</dbReference>
<dbReference type="GO" id="GO:0004252">
    <property type="term" value="F:serine-type endopeptidase activity"/>
    <property type="evidence" value="ECO:0007669"/>
    <property type="project" value="InterPro"/>
</dbReference>
<keyword evidence="8" id="KW-0472">Membrane</keyword>
<feature type="region of interest" description="Disordered" evidence="10">
    <location>
        <begin position="248"/>
        <end position="272"/>
    </location>
</feature>
<evidence type="ECO:0000256" key="3">
    <source>
        <dbReference type="ARBA" id="ARBA00013208"/>
    </source>
</evidence>
<organism evidence="12 13">
    <name type="scientific">Granulicella aggregans</name>
    <dbReference type="NCBI Taxonomy" id="474949"/>
    <lineage>
        <taxon>Bacteria</taxon>
        <taxon>Pseudomonadati</taxon>
        <taxon>Acidobacteriota</taxon>
        <taxon>Terriglobia</taxon>
        <taxon>Terriglobales</taxon>
        <taxon>Acidobacteriaceae</taxon>
        <taxon>Granulicella</taxon>
    </lineage>
</organism>
<name>A0A7W7ZF59_9BACT</name>
<protein>
    <recommendedName>
        <fullName evidence="4 8">Signal peptidase I</fullName>
        <ecNumber evidence="3 8">3.4.21.89</ecNumber>
    </recommendedName>
</protein>
<dbReference type="RefSeq" id="WP_184218811.1">
    <property type="nucleotide sequence ID" value="NZ_JACHIP010000004.1"/>
</dbReference>
<dbReference type="EC" id="3.4.21.89" evidence="3 8"/>
<dbReference type="GO" id="GO:0016020">
    <property type="term" value="C:membrane"/>
    <property type="evidence" value="ECO:0007669"/>
    <property type="project" value="UniProtKB-SubCell"/>
</dbReference>
<keyword evidence="5 8" id="KW-0645">Protease</keyword>
<evidence type="ECO:0000256" key="1">
    <source>
        <dbReference type="ARBA" id="ARBA00000677"/>
    </source>
</evidence>
<dbReference type="InterPro" id="IPR019533">
    <property type="entry name" value="Peptidase_S26"/>
</dbReference>